<dbReference type="GeneID" id="20248154"/>
<dbReference type="Proteomes" id="UP000030746">
    <property type="component" value="Unassembled WGS sequence"/>
</dbReference>
<organism evidence="1 2">
    <name type="scientific">Lottia gigantea</name>
    <name type="common">Giant owl limpet</name>
    <dbReference type="NCBI Taxonomy" id="225164"/>
    <lineage>
        <taxon>Eukaryota</taxon>
        <taxon>Metazoa</taxon>
        <taxon>Spiralia</taxon>
        <taxon>Lophotrochozoa</taxon>
        <taxon>Mollusca</taxon>
        <taxon>Gastropoda</taxon>
        <taxon>Patellogastropoda</taxon>
        <taxon>Lottioidea</taxon>
        <taxon>Lottiidae</taxon>
        <taxon>Lottia</taxon>
    </lineage>
</organism>
<dbReference type="HOGENOM" id="CLU_2212905_0_0_1"/>
<dbReference type="AlphaFoldDB" id="V4BBF7"/>
<dbReference type="KEGG" id="lgi:LOTGIDRAFT_229961"/>
<reference evidence="1 2" key="1">
    <citation type="journal article" date="2013" name="Nature">
        <title>Insights into bilaterian evolution from three spiralian genomes.</title>
        <authorList>
            <person name="Simakov O."/>
            <person name="Marletaz F."/>
            <person name="Cho S.J."/>
            <person name="Edsinger-Gonzales E."/>
            <person name="Havlak P."/>
            <person name="Hellsten U."/>
            <person name="Kuo D.H."/>
            <person name="Larsson T."/>
            <person name="Lv J."/>
            <person name="Arendt D."/>
            <person name="Savage R."/>
            <person name="Osoegawa K."/>
            <person name="de Jong P."/>
            <person name="Grimwood J."/>
            <person name="Chapman J.A."/>
            <person name="Shapiro H."/>
            <person name="Aerts A."/>
            <person name="Otillar R.P."/>
            <person name="Terry A.Y."/>
            <person name="Boore J.L."/>
            <person name="Grigoriev I.V."/>
            <person name="Lindberg D.R."/>
            <person name="Seaver E.C."/>
            <person name="Weisblat D.A."/>
            <person name="Putnam N.H."/>
            <person name="Rokhsar D.S."/>
        </authorList>
    </citation>
    <scope>NUCLEOTIDE SEQUENCE [LARGE SCALE GENOMIC DNA]</scope>
</reference>
<dbReference type="EMBL" id="KB199651">
    <property type="protein sequence ID" value="ESP04871.1"/>
    <property type="molecule type" value="Genomic_DNA"/>
</dbReference>
<proteinExistence type="predicted"/>
<dbReference type="RefSeq" id="XP_009044380.1">
    <property type="nucleotide sequence ID" value="XM_009046132.1"/>
</dbReference>
<accession>V4BBF7</accession>
<keyword evidence="2" id="KW-1185">Reference proteome</keyword>
<sequence>MSSFDNVTYSNKESFGKKKGRITLSHTEISSRTPVKAHYSNNSIIAEATIKNGTLSHTYFLPKGASIKRQSVTYKAKSGFMRVYFNKLTDFDLEDTCASQEPEEESD</sequence>
<evidence type="ECO:0000313" key="2">
    <source>
        <dbReference type="Proteomes" id="UP000030746"/>
    </source>
</evidence>
<gene>
    <name evidence="1" type="ORF">LOTGIDRAFT_229961</name>
</gene>
<protein>
    <submittedName>
        <fullName evidence="1">Uncharacterized protein</fullName>
    </submittedName>
</protein>
<name>V4BBF7_LOTGI</name>
<evidence type="ECO:0000313" key="1">
    <source>
        <dbReference type="EMBL" id="ESP04871.1"/>
    </source>
</evidence>
<dbReference type="CTD" id="20248154"/>